<reference evidence="11 12" key="1">
    <citation type="submission" date="2020-04" db="EMBL/GenBank/DDBJ databases">
        <title>Novel Mycoplasma species detected in Phocoena phocoena (harbor porpoise) from the USA.</title>
        <authorList>
            <person name="Volokhov D.V."/>
        </authorList>
    </citation>
    <scope>NUCLEOTIDE SEQUENCE [LARGE SCALE GENOMIC DNA]</scope>
    <source>
        <strain evidence="11 12">Phocoena C-264-GEN</strain>
    </source>
</reference>
<dbReference type="PANTHER" id="PTHR11207:SF0">
    <property type="entry name" value="RIBONUCLEASE 3"/>
    <property type="match status" value="1"/>
</dbReference>
<dbReference type="CDD" id="cd00593">
    <property type="entry name" value="RIBOc"/>
    <property type="match status" value="1"/>
</dbReference>
<keyword evidence="8" id="KW-0819">tRNA processing</keyword>
<dbReference type="RefSeq" id="WP_169605289.1">
    <property type="nucleotide sequence ID" value="NZ_CP051481.1"/>
</dbReference>
<dbReference type="GO" id="GO:0004525">
    <property type="term" value="F:ribonuclease III activity"/>
    <property type="evidence" value="ECO:0007669"/>
    <property type="project" value="UniProtKB-UniRule"/>
</dbReference>
<dbReference type="Gene3D" id="1.10.1520.10">
    <property type="entry name" value="Ribonuclease III domain"/>
    <property type="match status" value="1"/>
</dbReference>
<feature type="active site" evidence="8">
    <location>
        <position position="54"/>
    </location>
</feature>
<keyword evidence="5 8" id="KW-0255">Endonuclease</keyword>
<proteinExistence type="inferred from homology"/>
<dbReference type="KEGG" id="mphe:HGG69_02915"/>
<feature type="binding site" evidence="8">
    <location>
        <position position="50"/>
    </location>
    <ligand>
        <name>Mg(2+)</name>
        <dbReference type="ChEBI" id="CHEBI:18420"/>
    </ligand>
</feature>
<evidence type="ECO:0000259" key="9">
    <source>
        <dbReference type="PROSITE" id="PS50137"/>
    </source>
</evidence>
<dbReference type="EMBL" id="CP051481">
    <property type="protein sequence ID" value="QJG67240.1"/>
    <property type="molecule type" value="Genomic_DNA"/>
</dbReference>
<evidence type="ECO:0000256" key="4">
    <source>
        <dbReference type="ARBA" id="ARBA00022722"/>
    </source>
</evidence>
<keyword evidence="3 8" id="KW-0507">mRNA processing</keyword>
<name>A0A858U446_9MOLU</name>
<dbReference type="Gene3D" id="3.30.160.20">
    <property type="match status" value="1"/>
</dbReference>
<evidence type="ECO:0000313" key="12">
    <source>
        <dbReference type="Proteomes" id="UP000501060"/>
    </source>
</evidence>
<comment type="similarity">
    <text evidence="2">Belongs to the ribonuclease III family.</text>
</comment>
<gene>
    <name evidence="8 11" type="primary">rnc</name>
    <name evidence="11" type="ORF">HGG69_02915</name>
</gene>
<dbReference type="GO" id="GO:0006397">
    <property type="term" value="P:mRNA processing"/>
    <property type="evidence" value="ECO:0007669"/>
    <property type="project" value="UniProtKB-UniRule"/>
</dbReference>
<comment type="function">
    <text evidence="8">Digests double-stranded RNA. Involved in the processing of primary rRNA transcript to yield the immediate precursors to the large and small rRNAs (23S and 16S). Processes some mRNAs, and tRNAs when they are encoded in the rRNA operon. Processes pre-crRNA and tracrRNA of type II CRISPR loci if present in the organism.</text>
</comment>
<evidence type="ECO:0000256" key="2">
    <source>
        <dbReference type="ARBA" id="ARBA00010183"/>
    </source>
</evidence>
<dbReference type="InterPro" id="IPR014720">
    <property type="entry name" value="dsRBD_dom"/>
</dbReference>
<dbReference type="Pfam" id="PF14622">
    <property type="entry name" value="Ribonucleas_3_3"/>
    <property type="match status" value="1"/>
</dbReference>
<dbReference type="Pfam" id="PF00035">
    <property type="entry name" value="dsrm"/>
    <property type="match status" value="1"/>
</dbReference>
<evidence type="ECO:0000256" key="1">
    <source>
        <dbReference type="ARBA" id="ARBA00000109"/>
    </source>
</evidence>
<dbReference type="SUPFAM" id="SSF69065">
    <property type="entry name" value="RNase III domain-like"/>
    <property type="match status" value="1"/>
</dbReference>
<keyword evidence="6 8" id="KW-0378">Hydrolase</keyword>
<keyword evidence="8" id="KW-0460">Magnesium</keyword>
<dbReference type="InterPro" id="IPR036389">
    <property type="entry name" value="RNase_III_sf"/>
</dbReference>
<dbReference type="GO" id="GO:0006364">
    <property type="term" value="P:rRNA processing"/>
    <property type="evidence" value="ECO:0007669"/>
    <property type="project" value="UniProtKB-UniRule"/>
</dbReference>
<comment type="catalytic activity">
    <reaction evidence="1 8">
        <text>Endonucleolytic cleavage to 5'-phosphomonoester.</text>
        <dbReference type="EC" id="3.1.26.3"/>
    </reaction>
</comment>
<dbReference type="AlphaFoldDB" id="A0A858U446"/>
<dbReference type="GO" id="GO:0003725">
    <property type="term" value="F:double-stranded RNA binding"/>
    <property type="evidence" value="ECO:0007669"/>
    <property type="project" value="TreeGrafter"/>
</dbReference>
<accession>A0A858U446</accession>
<protein>
    <recommendedName>
        <fullName evidence="8">Ribonuclease 3</fullName>
        <ecNumber evidence="8">3.1.26.3</ecNumber>
    </recommendedName>
    <alternativeName>
        <fullName evidence="8">Ribonuclease III</fullName>
        <shortName evidence="8">RNase III</shortName>
    </alternativeName>
</protein>
<dbReference type="InterPro" id="IPR000999">
    <property type="entry name" value="RNase_III_dom"/>
</dbReference>
<keyword evidence="4 8" id="KW-0540">Nuclease</keyword>
<evidence type="ECO:0000313" key="11">
    <source>
        <dbReference type="EMBL" id="QJG67240.1"/>
    </source>
</evidence>
<feature type="domain" description="DRBM" evidence="9">
    <location>
        <begin position="161"/>
        <end position="224"/>
    </location>
</feature>
<feature type="domain" description="RNase III" evidence="10">
    <location>
        <begin position="7"/>
        <end position="135"/>
    </location>
</feature>
<evidence type="ECO:0000256" key="6">
    <source>
        <dbReference type="ARBA" id="ARBA00022801"/>
    </source>
</evidence>
<sequence>MYNYDYLGELLECLEIDKKDCVLSQDLKQAFTHSTFANEKREFNSYELHEFLGDSIIQFLVSKYVFENYKYLDEGKATTLRATIVKTETLKKFSTDLDLFKYLQASKGATNLYKSKKVHADLFESFVAAVYITYGIEKVEKILFKTLYPEIDKMVNKENKDSKTLFQELVQANNISVEYETSKHMEGFVSIVSFNGTKYGTGFGNNKKEAEENAAKAALDSMQV</sequence>
<dbReference type="GO" id="GO:0005737">
    <property type="term" value="C:cytoplasm"/>
    <property type="evidence" value="ECO:0007669"/>
    <property type="project" value="UniProtKB-SubCell"/>
</dbReference>
<comment type="subcellular location">
    <subcellularLocation>
        <location evidence="8">Cytoplasm</location>
    </subcellularLocation>
</comment>
<evidence type="ECO:0000256" key="8">
    <source>
        <dbReference type="HAMAP-Rule" id="MF_00104"/>
    </source>
</evidence>
<dbReference type="NCBIfam" id="TIGR02191">
    <property type="entry name" value="RNaseIII"/>
    <property type="match status" value="1"/>
</dbReference>
<organism evidence="11 12">
    <name type="scientific">Mycoplasma phocoenae</name>
    <dbReference type="NCBI Taxonomy" id="754517"/>
    <lineage>
        <taxon>Bacteria</taxon>
        <taxon>Bacillati</taxon>
        <taxon>Mycoplasmatota</taxon>
        <taxon>Mollicutes</taxon>
        <taxon>Mycoplasmataceae</taxon>
        <taxon>Mycoplasma</taxon>
    </lineage>
</organism>
<keyword evidence="12" id="KW-1185">Reference proteome</keyword>
<comment type="cofactor">
    <cofactor evidence="8">
        <name>Mg(2+)</name>
        <dbReference type="ChEBI" id="CHEBI:18420"/>
    </cofactor>
</comment>
<keyword evidence="7 8" id="KW-0694">RNA-binding</keyword>
<dbReference type="SMART" id="SM00358">
    <property type="entry name" value="DSRM"/>
    <property type="match status" value="1"/>
</dbReference>
<dbReference type="InterPro" id="IPR011907">
    <property type="entry name" value="RNase_III"/>
</dbReference>
<dbReference type="EC" id="3.1.26.3" evidence="8"/>
<feature type="binding site" evidence="8">
    <location>
        <position position="124"/>
    </location>
    <ligand>
        <name>Mg(2+)</name>
        <dbReference type="ChEBI" id="CHEBI:18420"/>
    </ligand>
</feature>
<dbReference type="PROSITE" id="PS50137">
    <property type="entry name" value="DS_RBD"/>
    <property type="match status" value="1"/>
</dbReference>
<keyword evidence="8" id="KW-0698">rRNA processing</keyword>
<dbReference type="HAMAP" id="MF_00104">
    <property type="entry name" value="RNase_III"/>
    <property type="match status" value="1"/>
</dbReference>
<keyword evidence="8" id="KW-0479">Metal-binding</keyword>
<dbReference type="SUPFAM" id="SSF54768">
    <property type="entry name" value="dsRNA-binding domain-like"/>
    <property type="match status" value="1"/>
</dbReference>
<evidence type="ECO:0000259" key="10">
    <source>
        <dbReference type="PROSITE" id="PS50142"/>
    </source>
</evidence>
<keyword evidence="8" id="KW-0699">rRNA-binding</keyword>
<dbReference type="GO" id="GO:0008033">
    <property type="term" value="P:tRNA processing"/>
    <property type="evidence" value="ECO:0007669"/>
    <property type="project" value="UniProtKB-KW"/>
</dbReference>
<dbReference type="GO" id="GO:0019843">
    <property type="term" value="F:rRNA binding"/>
    <property type="evidence" value="ECO:0007669"/>
    <property type="project" value="UniProtKB-KW"/>
</dbReference>
<dbReference type="PANTHER" id="PTHR11207">
    <property type="entry name" value="RIBONUCLEASE III"/>
    <property type="match status" value="1"/>
</dbReference>
<evidence type="ECO:0000256" key="3">
    <source>
        <dbReference type="ARBA" id="ARBA00022664"/>
    </source>
</evidence>
<dbReference type="PROSITE" id="PS50142">
    <property type="entry name" value="RNASE_3_2"/>
    <property type="match status" value="1"/>
</dbReference>
<keyword evidence="8" id="KW-0963">Cytoplasm</keyword>
<dbReference type="Proteomes" id="UP000501060">
    <property type="component" value="Chromosome"/>
</dbReference>
<feature type="binding site" evidence="8">
    <location>
        <position position="121"/>
    </location>
    <ligand>
        <name>Mg(2+)</name>
        <dbReference type="ChEBI" id="CHEBI:18420"/>
    </ligand>
</feature>
<dbReference type="GO" id="GO:0010468">
    <property type="term" value="P:regulation of gene expression"/>
    <property type="evidence" value="ECO:0007669"/>
    <property type="project" value="TreeGrafter"/>
</dbReference>
<feature type="active site" evidence="8">
    <location>
        <position position="124"/>
    </location>
</feature>
<evidence type="ECO:0000256" key="5">
    <source>
        <dbReference type="ARBA" id="ARBA00022759"/>
    </source>
</evidence>
<dbReference type="SMART" id="SM00535">
    <property type="entry name" value="RIBOc"/>
    <property type="match status" value="1"/>
</dbReference>
<dbReference type="GO" id="GO:0046872">
    <property type="term" value="F:metal ion binding"/>
    <property type="evidence" value="ECO:0007669"/>
    <property type="project" value="UniProtKB-KW"/>
</dbReference>
<evidence type="ECO:0000256" key="7">
    <source>
        <dbReference type="ARBA" id="ARBA00022884"/>
    </source>
</evidence>
<comment type="subunit">
    <text evidence="8">Homodimer.</text>
</comment>